<evidence type="ECO:0000256" key="12">
    <source>
        <dbReference type="SAM" id="SignalP"/>
    </source>
</evidence>
<comment type="caution">
    <text evidence="14">The sequence shown here is derived from an EMBL/GenBank/DDBJ whole genome shotgun (WGS) entry which is preliminary data.</text>
</comment>
<evidence type="ECO:0000313" key="15">
    <source>
        <dbReference type="Proteomes" id="UP000319257"/>
    </source>
</evidence>
<dbReference type="AlphaFoldDB" id="A0A507AND2"/>
<dbReference type="SFLD" id="SFLDG01168">
    <property type="entry name" value="Ferric_reductase_subgroup_(FRE"/>
    <property type="match status" value="1"/>
</dbReference>
<evidence type="ECO:0000256" key="5">
    <source>
        <dbReference type="ARBA" id="ARBA00022982"/>
    </source>
</evidence>
<dbReference type="InParanoid" id="A0A507AND2"/>
<dbReference type="FunCoup" id="A0A507AND2">
    <property type="interactions" value="351"/>
</dbReference>
<feature type="domain" description="FAD-binding FR-type" evidence="13">
    <location>
        <begin position="445"/>
        <end position="600"/>
    </location>
</feature>
<dbReference type="GeneID" id="41974379"/>
<dbReference type="CDD" id="cd06186">
    <property type="entry name" value="NOX_Duox_like_FAD_NADP"/>
    <property type="match status" value="1"/>
</dbReference>
<dbReference type="InterPro" id="IPR017927">
    <property type="entry name" value="FAD-bd_FR_type"/>
</dbReference>
<keyword evidence="12" id="KW-0732">Signal</keyword>
<feature type="transmembrane region" description="Helical" evidence="11">
    <location>
        <begin position="170"/>
        <end position="192"/>
    </location>
</feature>
<keyword evidence="9 11" id="KW-0472">Membrane</keyword>
<evidence type="ECO:0000256" key="9">
    <source>
        <dbReference type="ARBA" id="ARBA00023136"/>
    </source>
</evidence>
<evidence type="ECO:0000259" key="13">
    <source>
        <dbReference type="PROSITE" id="PS51384"/>
    </source>
</evidence>
<dbReference type="InterPro" id="IPR013130">
    <property type="entry name" value="Fe3_Rdtase_TM_dom"/>
</dbReference>
<keyword evidence="8" id="KW-0406">Ion transport</keyword>
<evidence type="ECO:0000256" key="3">
    <source>
        <dbReference type="ARBA" id="ARBA00022448"/>
    </source>
</evidence>
<dbReference type="Gene3D" id="3.40.50.80">
    <property type="entry name" value="Nucleotide-binding domain of ferredoxin-NADP reductase (FNR) module"/>
    <property type="match status" value="1"/>
</dbReference>
<dbReference type="GO" id="GO:0000293">
    <property type="term" value="F:ferric-chelate reductase activity"/>
    <property type="evidence" value="ECO:0007669"/>
    <property type="project" value="UniProtKB-ARBA"/>
</dbReference>
<dbReference type="PROSITE" id="PS51384">
    <property type="entry name" value="FAD_FR"/>
    <property type="match status" value="1"/>
</dbReference>
<dbReference type="SFLD" id="SFLDS00052">
    <property type="entry name" value="Ferric_Reductase_Domain"/>
    <property type="match status" value="1"/>
</dbReference>
<keyword evidence="7" id="KW-0560">Oxidoreductase</keyword>
<sequence>MRLTLFPGLLAASLLASWPAPAQAWRPTDRAGPMCFDACQMTLREPFFEDVRKGSSKTARNCLSRLALTSLYLCLEVHCRPESRAPGLAARNESCVRSLQTPILPYDIIANYTDDVVAGLRHVTDDEVDHILVLNEVVLPSDEFYADAHDTLAAVAYVHKYHYLYGGAVLAYWVCVVAIGLLSRVVAAVCMVRRRDWRPVPQREQFESDDPASEAKTIAWTSRPSLWLRRHLTVPATFGYKCAQNVGWCTVPPRIQSLTIAAFILLNTFFCIHGYTVFEGNLYFGTISKQIWRYLSDRTGIISFANFPIIWLFGMRNNVMMSLTGWDFGTYNNFHRWVARVATLQAVIHSVGYTYLIFEDGGWQYFKYFLAQFYFWTGELATIFMCFILIFSVFWLRRNLYELFLIVHIVLSVLVLITMLGHVSIFKGRFDFLFWIPAVIWILDRIFRGLRVVAFNRKFWNTPATATYNPESNIIRLSIPYHTSFYQPKPGTFYYLHVLNDIRFWESHPFTVASTTATRQVLGGHAADQDAALGDEAPLLLSGGVGSDGPAGKAPSTMTFLIRPYDSFTARLRDSAAAAWPKPAHLRVLVDGPYGHTQPFHRFDHVLFVVGGSGIVVPLSHMAGLDAPRSVRIVWAARERGFAAEVLREDFGDSLDAAVATRAVDGGAGERLSLDVYITNKEEVDEEGGEEQSSALRLPEGVRMLSGRPDVAGEVEAAARAAQGGSLAVVACGPPRMADDARRAVVSVLGQGFVGVEYFEESFTW</sequence>
<accession>A0A507AND2</accession>
<evidence type="ECO:0000313" key="14">
    <source>
        <dbReference type="EMBL" id="TPX12285.1"/>
    </source>
</evidence>
<dbReference type="EMBL" id="SKBQ01000041">
    <property type="protein sequence ID" value="TPX12285.1"/>
    <property type="molecule type" value="Genomic_DNA"/>
</dbReference>
<feature type="transmembrane region" description="Helical" evidence="11">
    <location>
        <begin position="337"/>
        <end position="358"/>
    </location>
</feature>
<dbReference type="STRING" id="1093900.A0A507AND2"/>
<dbReference type="Pfam" id="PF01794">
    <property type="entry name" value="Ferric_reduct"/>
    <property type="match status" value="1"/>
</dbReference>
<evidence type="ECO:0000256" key="10">
    <source>
        <dbReference type="ARBA" id="ARBA00023180"/>
    </source>
</evidence>
<evidence type="ECO:0000256" key="1">
    <source>
        <dbReference type="ARBA" id="ARBA00004141"/>
    </source>
</evidence>
<dbReference type="GO" id="GO:0005886">
    <property type="term" value="C:plasma membrane"/>
    <property type="evidence" value="ECO:0007669"/>
    <property type="project" value="TreeGrafter"/>
</dbReference>
<keyword evidence="6 11" id="KW-1133">Transmembrane helix</keyword>
<dbReference type="Pfam" id="PF08030">
    <property type="entry name" value="NAD_binding_6"/>
    <property type="match status" value="1"/>
</dbReference>
<keyword evidence="4 11" id="KW-0812">Transmembrane</keyword>
<feature type="transmembrane region" description="Helical" evidence="11">
    <location>
        <begin position="298"/>
        <end position="316"/>
    </location>
</feature>
<dbReference type="SUPFAM" id="SSF52343">
    <property type="entry name" value="Ferredoxin reductase-like, C-terminal NADP-linked domain"/>
    <property type="match status" value="1"/>
</dbReference>
<dbReference type="GO" id="GO:0006879">
    <property type="term" value="P:intracellular iron ion homeostasis"/>
    <property type="evidence" value="ECO:0007669"/>
    <property type="project" value="TreeGrafter"/>
</dbReference>
<feature type="transmembrane region" description="Helical" evidence="11">
    <location>
        <begin position="373"/>
        <end position="396"/>
    </location>
</feature>
<feature type="signal peptide" evidence="12">
    <location>
        <begin position="1"/>
        <end position="24"/>
    </location>
</feature>
<dbReference type="InterPro" id="IPR039261">
    <property type="entry name" value="FNR_nucleotide-bd"/>
</dbReference>
<dbReference type="PANTHER" id="PTHR32361:SF9">
    <property type="entry name" value="FERRIC REDUCTASE TRANSMEMBRANE COMPONENT 3-RELATED"/>
    <property type="match status" value="1"/>
</dbReference>
<keyword evidence="10" id="KW-0325">Glycoprotein</keyword>
<feature type="chain" id="PRO_5021474561" description="FAD-binding FR-type domain-containing protein" evidence="12">
    <location>
        <begin position="25"/>
        <end position="765"/>
    </location>
</feature>
<comment type="similarity">
    <text evidence="2">Belongs to the ferric reductase (FRE) family.</text>
</comment>
<evidence type="ECO:0000256" key="6">
    <source>
        <dbReference type="ARBA" id="ARBA00022989"/>
    </source>
</evidence>
<evidence type="ECO:0000256" key="11">
    <source>
        <dbReference type="SAM" id="Phobius"/>
    </source>
</evidence>
<reference evidence="14 15" key="1">
    <citation type="submission" date="2019-06" db="EMBL/GenBank/DDBJ databases">
        <title>Draft genome sequence of the filamentous fungus Phialemoniopsis curvata isolated from diesel fuel.</title>
        <authorList>
            <person name="Varaljay V.A."/>
            <person name="Lyon W.J."/>
            <person name="Crouch A.L."/>
            <person name="Drake C.E."/>
            <person name="Hollomon J.M."/>
            <person name="Nadeau L.J."/>
            <person name="Nunn H.S."/>
            <person name="Stevenson B.S."/>
            <person name="Bojanowski C.L."/>
            <person name="Crookes-Goodson W.J."/>
        </authorList>
    </citation>
    <scope>NUCLEOTIDE SEQUENCE [LARGE SCALE GENOMIC DNA]</scope>
    <source>
        <strain evidence="14 15">D216</strain>
    </source>
</reference>
<keyword evidence="5" id="KW-0249">Electron transport</keyword>
<dbReference type="GO" id="GO:0015677">
    <property type="term" value="P:copper ion import"/>
    <property type="evidence" value="ECO:0007669"/>
    <property type="project" value="TreeGrafter"/>
</dbReference>
<gene>
    <name evidence="14" type="ORF">E0L32_006932</name>
</gene>
<evidence type="ECO:0000256" key="4">
    <source>
        <dbReference type="ARBA" id="ARBA00022692"/>
    </source>
</evidence>
<protein>
    <recommendedName>
        <fullName evidence="13">FAD-binding FR-type domain-containing protein</fullName>
    </recommendedName>
</protein>
<dbReference type="Proteomes" id="UP000319257">
    <property type="component" value="Unassembled WGS sequence"/>
</dbReference>
<dbReference type="InterPro" id="IPR013112">
    <property type="entry name" value="FAD-bd_8"/>
</dbReference>
<dbReference type="GO" id="GO:0006826">
    <property type="term" value="P:iron ion transport"/>
    <property type="evidence" value="ECO:0007669"/>
    <property type="project" value="TreeGrafter"/>
</dbReference>
<proteinExistence type="inferred from homology"/>
<dbReference type="InterPro" id="IPR051410">
    <property type="entry name" value="Ferric/Cupric_Reductase"/>
</dbReference>
<evidence type="ECO:0000256" key="7">
    <source>
        <dbReference type="ARBA" id="ARBA00023002"/>
    </source>
</evidence>
<dbReference type="Pfam" id="PF08022">
    <property type="entry name" value="FAD_binding_8"/>
    <property type="match status" value="1"/>
</dbReference>
<feature type="transmembrane region" description="Helical" evidence="11">
    <location>
        <begin position="258"/>
        <end position="278"/>
    </location>
</feature>
<keyword evidence="3" id="KW-0813">Transport</keyword>
<feature type="transmembrane region" description="Helical" evidence="11">
    <location>
        <begin position="403"/>
        <end position="426"/>
    </location>
</feature>
<comment type="subcellular location">
    <subcellularLocation>
        <location evidence="1">Membrane</location>
        <topology evidence="1">Multi-pass membrane protein</topology>
    </subcellularLocation>
</comment>
<keyword evidence="15" id="KW-1185">Reference proteome</keyword>
<dbReference type="InterPro" id="IPR013121">
    <property type="entry name" value="Fe_red_NAD-bd_6"/>
</dbReference>
<name>A0A507AND2_9PEZI</name>
<dbReference type="RefSeq" id="XP_030993996.1">
    <property type="nucleotide sequence ID" value="XM_031141619.1"/>
</dbReference>
<dbReference type="PANTHER" id="PTHR32361">
    <property type="entry name" value="FERRIC/CUPRIC REDUCTASE TRANSMEMBRANE COMPONENT"/>
    <property type="match status" value="1"/>
</dbReference>
<dbReference type="OrthoDB" id="167398at2759"/>
<evidence type="ECO:0000256" key="8">
    <source>
        <dbReference type="ARBA" id="ARBA00023065"/>
    </source>
</evidence>
<organism evidence="14 15">
    <name type="scientific">Thyridium curvatum</name>
    <dbReference type="NCBI Taxonomy" id="1093900"/>
    <lineage>
        <taxon>Eukaryota</taxon>
        <taxon>Fungi</taxon>
        <taxon>Dikarya</taxon>
        <taxon>Ascomycota</taxon>
        <taxon>Pezizomycotina</taxon>
        <taxon>Sordariomycetes</taxon>
        <taxon>Sordariomycetidae</taxon>
        <taxon>Thyridiales</taxon>
        <taxon>Thyridiaceae</taxon>
        <taxon>Thyridium</taxon>
    </lineage>
</organism>
<evidence type="ECO:0000256" key="2">
    <source>
        <dbReference type="ARBA" id="ARBA00006278"/>
    </source>
</evidence>